<dbReference type="Gene3D" id="1.20.120.1220">
    <property type="match status" value="1"/>
</dbReference>
<evidence type="ECO:0000256" key="1">
    <source>
        <dbReference type="ARBA" id="ARBA00005801"/>
    </source>
</evidence>
<keyword evidence="2" id="KW-1133">Transmembrane helix</keyword>
<feature type="transmembrane region" description="Helical" evidence="2">
    <location>
        <begin position="95"/>
        <end position="119"/>
    </location>
</feature>
<feature type="transmembrane region" description="Helical" evidence="2">
    <location>
        <begin position="131"/>
        <end position="149"/>
    </location>
</feature>
<evidence type="ECO:0000313" key="4">
    <source>
        <dbReference type="EMBL" id="MFM2721601.1"/>
    </source>
</evidence>
<feature type="domain" description="Prepilin type IV endopeptidase peptidase" evidence="3">
    <location>
        <begin position="8"/>
        <end position="114"/>
    </location>
</feature>
<keyword evidence="2" id="KW-0472">Membrane</keyword>
<comment type="similarity">
    <text evidence="1">Belongs to the peptidase A24 family.</text>
</comment>
<keyword evidence="4" id="KW-0378">Hydrolase</keyword>
<gene>
    <name evidence="4" type="ORF">P5G46_13865</name>
</gene>
<evidence type="ECO:0000313" key="5">
    <source>
        <dbReference type="Proteomes" id="UP001630303"/>
    </source>
</evidence>
<feature type="transmembrane region" description="Helical" evidence="2">
    <location>
        <begin position="55"/>
        <end position="75"/>
    </location>
</feature>
<feature type="transmembrane region" description="Helical" evidence="2">
    <location>
        <begin position="27"/>
        <end position="48"/>
    </location>
</feature>
<evidence type="ECO:0000259" key="3">
    <source>
        <dbReference type="Pfam" id="PF01478"/>
    </source>
</evidence>
<dbReference type="PANTHER" id="PTHR30487">
    <property type="entry name" value="TYPE 4 PREPILIN-LIKE PROTEINS LEADER PEPTIDE-PROCESSING ENZYME"/>
    <property type="match status" value="1"/>
</dbReference>
<name>A0ABW9GK90_9MICO</name>
<keyword evidence="5" id="KW-1185">Reference proteome</keyword>
<dbReference type="EC" id="3.4.23.43" evidence="4"/>
<accession>A0ABW9GK90</accession>
<dbReference type="GO" id="GO:0004190">
    <property type="term" value="F:aspartic-type endopeptidase activity"/>
    <property type="evidence" value="ECO:0007669"/>
    <property type="project" value="UniProtKB-EC"/>
</dbReference>
<protein>
    <submittedName>
        <fullName evidence="4">Prepilin peptidase</fullName>
        <ecNumber evidence="4">3.4.23.43</ecNumber>
    </submittedName>
</protein>
<dbReference type="Pfam" id="PF01478">
    <property type="entry name" value="Peptidase_A24"/>
    <property type="match status" value="1"/>
</dbReference>
<dbReference type="RefSeq" id="WP_239275940.1">
    <property type="nucleotide sequence ID" value="NZ_JAROCE010000005.1"/>
</dbReference>
<dbReference type="EMBL" id="JAROCE010000005">
    <property type="protein sequence ID" value="MFM2721601.1"/>
    <property type="molecule type" value="Genomic_DNA"/>
</dbReference>
<dbReference type="InterPro" id="IPR050882">
    <property type="entry name" value="Prepilin_peptidase/N-MTase"/>
</dbReference>
<keyword evidence="2" id="KW-0812">Transmembrane</keyword>
<dbReference type="Proteomes" id="UP001630303">
    <property type="component" value="Unassembled WGS sequence"/>
</dbReference>
<dbReference type="PANTHER" id="PTHR30487:SF0">
    <property type="entry name" value="PREPILIN LEADER PEPTIDASE_N-METHYLTRANSFERASE-RELATED"/>
    <property type="match status" value="1"/>
</dbReference>
<dbReference type="InterPro" id="IPR000045">
    <property type="entry name" value="Prepilin_IV_endopep_pep"/>
</dbReference>
<comment type="caution">
    <text evidence="4">The sequence shown here is derived from an EMBL/GenBank/DDBJ whole genome shotgun (WGS) entry which is preliminary data.</text>
</comment>
<proteinExistence type="inferred from homology"/>
<sequence length="150" mass="15098">MLGVALVVFGALSLVLAVFDLRHHRLPHILVLPGLACALALLTSAALTGAVPERLTGVWAAAAFAFVVLLALHRARPSDIGGGDVTLAALAGAHLGWFGWDAVVTGLGAGVICGGTAAVGTVLAGARGIPIALGPPLLMGTWWALLGVMW</sequence>
<organism evidence="4 5">
    <name type="scientific">Microbacterium mcarthurae</name>
    <dbReference type="NCBI Taxonomy" id="3035918"/>
    <lineage>
        <taxon>Bacteria</taxon>
        <taxon>Bacillati</taxon>
        <taxon>Actinomycetota</taxon>
        <taxon>Actinomycetes</taxon>
        <taxon>Micrococcales</taxon>
        <taxon>Microbacteriaceae</taxon>
        <taxon>Microbacterium</taxon>
    </lineage>
</organism>
<evidence type="ECO:0000256" key="2">
    <source>
        <dbReference type="SAM" id="Phobius"/>
    </source>
</evidence>
<reference evidence="4 5" key="1">
    <citation type="submission" date="2023-03" db="EMBL/GenBank/DDBJ databases">
        <title>MT1 and MT2 Draft Genomes of Novel Species.</title>
        <authorList>
            <person name="Venkateswaran K."/>
        </authorList>
    </citation>
    <scope>NUCLEOTIDE SEQUENCE [LARGE SCALE GENOMIC DNA]</scope>
    <source>
        <strain evidence="4 5">IF8SW-P5</strain>
    </source>
</reference>